<evidence type="ECO:0000259" key="11">
    <source>
        <dbReference type="Pfam" id="PF02355"/>
    </source>
</evidence>
<keyword evidence="6 9" id="KW-1133">Transmembrane helix</keyword>
<dbReference type="InterPro" id="IPR022813">
    <property type="entry name" value="SecD/SecF_arch_bac"/>
</dbReference>
<comment type="caution">
    <text evidence="9">Lacks conserved residue(s) required for the propagation of feature annotation.</text>
</comment>
<comment type="subunit">
    <text evidence="9">Forms a complex with SecF. Part of the essential Sec protein translocation apparatus which comprises SecA, SecYEG and auxiliary proteins SecDF. Other proteins may also be involved.</text>
</comment>
<protein>
    <recommendedName>
        <fullName evidence="9 10">Multifunctional fusion protein</fullName>
    </recommendedName>
    <domain>
        <recommendedName>
            <fullName evidence="9">Protein translocase subunit SecD</fullName>
        </recommendedName>
    </domain>
    <domain>
        <recommendedName>
            <fullName evidence="10">Protein-export membrane protein SecF</fullName>
        </recommendedName>
    </domain>
</protein>
<dbReference type="InterPro" id="IPR048634">
    <property type="entry name" value="SecD_SecF_C"/>
</dbReference>
<evidence type="ECO:0000256" key="2">
    <source>
        <dbReference type="ARBA" id="ARBA00022448"/>
    </source>
</evidence>
<comment type="subunit">
    <text evidence="10">Forms a complex with SecD. Part of the essential Sec protein translocation apparatus which comprises SecA, SecYEG and auxiliary proteins SecDF. Other proteins may also be involved.</text>
</comment>
<reference evidence="14" key="1">
    <citation type="submission" date="2016-01" db="EMBL/GenBank/DDBJ databases">
        <authorList>
            <person name="Mcilroy J.S."/>
            <person name="Karst M S."/>
            <person name="Albertsen M."/>
        </authorList>
    </citation>
    <scope>NUCLEOTIDE SEQUENCE</scope>
    <source>
        <strain evidence="14">Cfx-K</strain>
    </source>
</reference>
<dbReference type="Gene3D" id="1.20.1640.10">
    <property type="entry name" value="Multidrug efflux transporter AcrB transmembrane domain"/>
    <property type="match status" value="2"/>
</dbReference>
<feature type="transmembrane region" description="Helical" evidence="9">
    <location>
        <begin position="399"/>
        <end position="423"/>
    </location>
</feature>
<comment type="similarity">
    <text evidence="10">Belongs to the SecD/SecF family. SecF subfamily.</text>
</comment>
<keyword evidence="15" id="KW-1185">Reference proteome</keyword>
<dbReference type="InterPro" id="IPR055344">
    <property type="entry name" value="SecD_SecF_C_bact"/>
</dbReference>
<feature type="transmembrane region" description="Helical" evidence="9">
    <location>
        <begin position="376"/>
        <end position="393"/>
    </location>
</feature>
<dbReference type="Pfam" id="PF07549">
    <property type="entry name" value="Sec_GG"/>
    <property type="match status" value="2"/>
</dbReference>
<dbReference type="InterPro" id="IPR005665">
    <property type="entry name" value="SecF_bac"/>
</dbReference>
<evidence type="ECO:0000256" key="3">
    <source>
        <dbReference type="ARBA" id="ARBA00022475"/>
    </source>
</evidence>
<keyword evidence="4 9" id="KW-0812">Transmembrane</keyword>
<evidence type="ECO:0000256" key="9">
    <source>
        <dbReference type="HAMAP-Rule" id="MF_01463"/>
    </source>
</evidence>
<evidence type="ECO:0000256" key="10">
    <source>
        <dbReference type="HAMAP-Rule" id="MF_01464"/>
    </source>
</evidence>
<keyword evidence="5 9" id="KW-0653">Protein transport</keyword>
<dbReference type="GO" id="GO:0005886">
    <property type="term" value="C:plasma membrane"/>
    <property type="evidence" value="ECO:0007669"/>
    <property type="project" value="UniProtKB-SubCell"/>
</dbReference>
<feature type="transmembrane region" description="Helical" evidence="9">
    <location>
        <begin position="701"/>
        <end position="720"/>
    </location>
</feature>
<dbReference type="GO" id="GO:0015450">
    <property type="term" value="F:protein-transporting ATPase activity"/>
    <property type="evidence" value="ECO:0007669"/>
    <property type="project" value="InterPro"/>
</dbReference>
<feature type="transmembrane region" description="Helical" evidence="9">
    <location>
        <begin position="7"/>
        <end position="25"/>
    </location>
</feature>
<feature type="transmembrane region" description="Helical" evidence="9">
    <location>
        <begin position="465"/>
        <end position="486"/>
    </location>
</feature>
<dbReference type="InterPro" id="IPR048631">
    <property type="entry name" value="SecD_1st"/>
</dbReference>
<dbReference type="HAMAP" id="MF_01463_B">
    <property type="entry name" value="SecD_B"/>
    <property type="match status" value="1"/>
</dbReference>
<gene>
    <name evidence="10" type="primary">secF</name>
    <name evidence="9" type="synonym">secD</name>
    <name evidence="14" type="ORF">CFX0092_A0620</name>
</gene>
<dbReference type="SUPFAM" id="SSF82866">
    <property type="entry name" value="Multidrug efflux transporter AcrB transmembrane domain"/>
    <property type="match status" value="2"/>
</dbReference>
<evidence type="ECO:0000256" key="6">
    <source>
        <dbReference type="ARBA" id="ARBA00022989"/>
    </source>
</evidence>
<sequence>MRQRSDILWLAVIILIVAGAVWIITSDRFPIRLGLDLQGGLQVLLEADVAEDETVDAEAMNTARQIIDRRVNAIGVIEPLVQVEGARRILVELPGIDDPQEALSLIQETALLEFVDTGEFSLPEGMCIRTSLNEGPSRCELDAAGNPTGEEPPTFTTILTGAGMREASVNADQLNQYFVDFVLTEEGSLVFEEHTRANQGRYLTIVLDKEVISSPSINAVITGSGTISGAFTLEEAQELATQLRFGSLPVPLRIESTRQVGATLGEQSIAASIQAGIIGVIVVLLFMLIYYRLPGVLADIALIVYVLLSFAVFKYVGVTLTLPAITGFLLSTGMAVDANVLVFERIKEEVRRGAHLEDAIDTGFSRAWNSIRDSNVATLVICFILWTFGRNFGASAVEGFAVTLAIGVFISMFTAVLVTRTLVRVFLGRNANRLQGRNWLMGVYTGSGKSVSSFVFRIIENRRRYFIFSGILLALGLLAMIVSMALTGAPFRVGVDFRSGTRFEVQFEEPVDENAIREVFGRFGLTSPSVIALRGEGLENAWQIRGEFVSPEEAQSILDALGEVAPLRPETSQVTSVSAAIGNEVTRAAIIAVLFSAVVILFYIVIVFRQVPNTFRYGAAAVIALLHDLLIVLGFAAVTGLLLGWEVDALFLTAVLTIAGFSLQDTIVLFDRMRENIARRPFEKIEMIANRSIVETIHRSLVTQLNAMFVMVAILLFGGVSIRPFIATLFIGLLLGTYSSIFIAVPLLVTWEERVASRARLAQASS</sequence>
<dbReference type="NCBIfam" id="TIGR00966">
    <property type="entry name" value="transloc_SecF"/>
    <property type="match status" value="1"/>
</dbReference>
<dbReference type="NCBIfam" id="TIGR01129">
    <property type="entry name" value="secD"/>
    <property type="match status" value="1"/>
</dbReference>
<evidence type="ECO:0000313" key="15">
    <source>
        <dbReference type="Proteomes" id="UP000215027"/>
    </source>
</evidence>
<dbReference type="GO" id="GO:0006605">
    <property type="term" value="P:protein targeting"/>
    <property type="evidence" value="ECO:0007669"/>
    <property type="project" value="UniProtKB-UniRule"/>
</dbReference>
<comment type="subcellular location">
    <subcellularLocation>
        <location evidence="1 9">Cell membrane</location>
        <topology evidence="1 9">Multi-pass membrane protein</topology>
    </subcellularLocation>
</comment>
<evidence type="ECO:0000313" key="14">
    <source>
        <dbReference type="EMBL" id="CUS02487.1"/>
    </source>
</evidence>
<keyword evidence="3 9" id="KW-1003">Cell membrane</keyword>
<keyword evidence="2 9" id="KW-0813">Transport</keyword>
<keyword evidence="7 9" id="KW-0811">Translocation</keyword>
<evidence type="ECO:0000256" key="5">
    <source>
        <dbReference type="ARBA" id="ARBA00022927"/>
    </source>
</evidence>
<dbReference type="RefSeq" id="WP_095042104.1">
    <property type="nucleotide sequence ID" value="NZ_LN890655.1"/>
</dbReference>
<feature type="transmembrane region" description="Helical" evidence="9">
    <location>
        <begin position="322"/>
        <end position="343"/>
    </location>
</feature>
<feature type="transmembrane region" description="Helical" evidence="9">
    <location>
        <begin position="649"/>
        <end position="670"/>
    </location>
</feature>
<feature type="transmembrane region" description="Helical" evidence="9">
    <location>
        <begin position="620"/>
        <end position="643"/>
    </location>
</feature>
<dbReference type="InterPro" id="IPR005791">
    <property type="entry name" value="SecD"/>
</dbReference>
<dbReference type="Gene3D" id="3.30.70.3400">
    <property type="match status" value="1"/>
</dbReference>
<proteinExistence type="inferred from homology"/>
<dbReference type="GO" id="GO:0065002">
    <property type="term" value="P:intracellular protein transmembrane transport"/>
    <property type="evidence" value="ECO:0007669"/>
    <property type="project" value="UniProtKB-UniRule"/>
</dbReference>
<dbReference type="PANTHER" id="PTHR30081:SF1">
    <property type="entry name" value="PROTEIN TRANSLOCASE SUBUNIT SECD"/>
    <property type="match status" value="1"/>
</dbReference>
<dbReference type="PANTHER" id="PTHR30081">
    <property type="entry name" value="PROTEIN-EXPORT MEMBRANE PROTEIN SEC"/>
    <property type="match status" value="1"/>
</dbReference>
<name>A0A170PEB9_9CHLR</name>
<organism evidence="14 15">
    <name type="scientific">Candidatus Promineifilum breve</name>
    <dbReference type="NCBI Taxonomy" id="1806508"/>
    <lineage>
        <taxon>Bacteria</taxon>
        <taxon>Bacillati</taxon>
        <taxon>Chloroflexota</taxon>
        <taxon>Ardenticatenia</taxon>
        <taxon>Candidatus Promineifilales</taxon>
        <taxon>Candidatus Promineifilaceae</taxon>
        <taxon>Candidatus Promineifilum</taxon>
    </lineage>
</organism>
<dbReference type="EMBL" id="LN890655">
    <property type="protein sequence ID" value="CUS02487.1"/>
    <property type="molecule type" value="Genomic_DNA"/>
</dbReference>
<dbReference type="Pfam" id="PF02355">
    <property type="entry name" value="SecD_SecF_C"/>
    <property type="match status" value="2"/>
</dbReference>
<feature type="transmembrane region" description="Helical" evidence="9">
    <location>
        <begin position="588"/>
        <end position="608"/>
    </location>
</feature>
<feature type="transmembrane region" description="Helical" evidence="9">
    <location>
        <begin position="726"/>
        <end position="751"/>
    </location>
</feature>
<feature type="domain" description="Protein export membrane protein SecD/SecF C-terminal" evidence="11">
    <location>
        <begin position="566"/>
        <end position="753"/>
    </location>
</feature>
<feature type="transmembrane region" description="Helical" evidence="9">
    <location>
        <begin position="269"/>
        <end position="289"/>
    </location>
</feature>
<dbReference type="InterPro" id="IPR022645">
    <property type="entry name" value="SecD/SecF_bac"/>
</dbReference>
<dbReference type="KEGG" id="pbf:CFX0092_A0620"/>
<keyword evidence="8 9" id="KW-0472">Membrane</keyword>
<dbReference type="Gene3D" id="3.30.1360.200">
    <property type="match status" value="1"/>
</dbReference>
<evidence type="ECO:0000256" key="8">
    <source>
        <dbReference type="ARBA" id="ARBA00023136"/>
    </source>
</evidence>
<dbReference type="HAMAP" id="MF_01464_B">
    <property type="entry name" value="SecF_B"/>
    <property type="match status" value="1"/>
</dbReference>
<comment type="similarity">
    <text evidence="9">Belongs to the SecD/SecF family. SecD subfamily.</text>
</comment>
<dbReference type="AlphaFoldDB" id="A0A170PEB9"/>
<dbReference type="InterPro" id="IPR054384">
    <property type="entry name" value="SecDF_P1_head"/>
</dbReference>
<evidence type="ECO:0000256" key="1">
    <source>
        <dbReference type="ARBA" id="ARBA00004651"/>
    </source>
</evidence>
<dbReference type="GO" id="GO:0043952">
    <property type="term" value="P:protein transport by the Sec complex"/>
    <property type="evidence" value="ECO:0007669"/>
    <property type="project" value="UniProtKB-UniRule"/>
</dbReference>
<dbReference type="NCBIfam" id="TIGR00916">
    <property type="entry name" value="2A0604s01"/>
    <property type="match status" value="1"/>
</dbReference>
<evidence type="ECO:0000256" key="7">
    <source>
        <dbReference type="ARBA" id="ARBA00023010"/>
    </source>
</evidence>
<feature type="domain" description="Protein export membrane protein SecD/SecF C-terminal" evidence="11">
    <location>
        <begin position="254"/>
        <end position="425"/>
    </location>
</feature>
<accession>A0A170PEB9</accession>
<evidence type="ECO:0000259" key="12">
    <source>
        <dbReference type="Pfam" id="PF21760"/>
    </source>
</evidence>
<evidence type="ECO:0000256" key="4">
    <source>
        <dbReference type="ARBA" id="ARBA00022692"/>
    </source>
</evidence>
<dbReference type="OrthoDB" id="9805019at2"/>
<dbReference type="PRINTS" id="PR01755">
    <property type="entry name" value="SECFTRNLCASE"/>
</dbReference>
<dbReference type="Pfam" id="PF22599">
    <property type="entry name" value="SecDF_P1_head"/>
    <property type="match status" value="1"/>
</dbReference>
<dbReference type="Proteomes" id="UP000215027">
    <property type="component" value="Chromosome I"/>
</dbReference>
<evidence type="ECO:0000259" key="13">
    <source>
        <dbReference type="Pfam" id="PF22599"/>
    </source>
</evidence>
<dbReference type="Pfam" id="PF21760">
    <property type="entry name" value="SecD_1st"/>
    <property type="match status" value="1"/>
</dbReference>
<feature type="domain" description="SecDF P1 head subdomain" evidence="13">
    <location>
        <begin position="156"/>
        <end position="250"/>
    </location>
</feature>
<dbReference type="InterPro" id="IPR022646">
    <property type="entry name" value="SecD/SecF_CS"/>
</dbReference>
<feature type="domain" description="Protein translocase subunit SecDF P1" evidence="12">
    <location>
        <begin position="60"/>
        <end position="116"/>
    </location>
</feature>
<feature type="transmembrane region" description="Helical" evidence="9">
    <location>
        <begin position="296"/>
        <end position="316"/>
    </location>
</feature>
<comment type="function">
    <text evidence="9">Part of the Sec protein translocase complex. Interacts with the SecYEG preprotein conducting channel. SecDF uses the proton motive force (PMF) to complete protein translocation after the ATP-dependent function of SecA.</text>
</comment>